<feature type="non-terminal residue" evidence="3">
    <location>
        <position position="1"/>
    </location>
</feature>
<proteinExistence type="predicted"/>
<feature type="region of interest" description="Disordered" evidence="1">
    <location>
        <begin position="1"/>
        <end position="77"/>
    </location>
</feature>
<dbReference type="PANTHER" id="PTHR33223">
    <property type="entry name" value="CCHC-TYPE DOMAIN-CONTAINING PROTEIN"/>
    <property type="match status" value="1"/>
</dbReference>
<feature type="compositionally biased region" description="Polar residues" evidence="1">
    <location>
        <begin position="1"/>
        <end position="10"/>
    </location>
</feature>
<feature type="region of interest" description="Disordered" evidence="1">
    <location>
        <begin position="526"/>
        <end position="567"/>
    </location>
</feature>
<feature type="region of interest" description="Disordered" evidence="1">
    <location>
        <begin position="195"/>
        <end position="293"/>
    </location>
</feature>
<feature type="compositionally biased region" description="Basic and acidic residues" evidence="1">
    <location>
        <begin position="548"/>
        <end position="567"/>
    </location>
</feature>
<sequence>GGTRSLSRSLASELDEDAPPVSRNLVDELDDVADLEPAYEDFEDFENNTEDPKSPVTTAQVTEQTSGNRPPVNGDTPAANKVLGRCYEVMKASEWGQIFESKLIRQAVWADLSYELERPVTSTTIEQVAKDTVLFFKALGLKTTLQPSLSTLESFLPSEAGAELWKWKKKLRTAFGTTGFNWGNQQSTRVTSAVVDPARIPLPQTPKKTDREDSSRQSNGGVFSKSAERSPYFQDSHMVTPQSTERVERTPRATEISRSIGGTKRSTGRVPFRRFQADDDSSDGDEEFTGDGGAQVGEYMRQIQEVTESELLNSTPRIEVATHRPLGQIRSFSGHRNKSENSMQWLRAFVYEMKGTRASPNEWCMPFELSLRDGALHWYRQLPKKTKRTWSQLSEAFIKYYCSQFSQSAETRYYSAKREDKEHVCDYLNRLNGYARNAGIQFENGGRKARDHVKRFLETFGDSELERRLAHLRIKDIHELEEMIVEIGDGSEDSGHCDDDRSDGYSSEGGDHYLATANDNERRAAAEGAYARSDNRPPRGDTAGRSNGSRDNRYQSRGNRDSNRDDRARQYGPCAACGGLYHSAHYCRKRCKLCKQVHDAGKCEVFQEIANLVRTKVDKKDLTPELKNLLFTEHLN</sequence>
<evidence type="ECO:0000256" key="1">
    <source>
        <dbReference type="SAM" id="MobiDB-lite"/>
    </source>
</evidence>
<comment type="caution">
    <text evidence="3">The sequence shown here is derived from an EMBL/GenBank/DDBJ whole genome shotgun (WGS) entry which is preliminary data.</text>
</comment>
<organism evidence="3 4">
    <name type="scientific">Phytophthora rubi</name>
    <dbReference type="NCBI Taxonomy" id="129364"/>
    <lineage>
        <taxon>Eukaryota</taxon>
        <taxon>Sar</taxon>
        <taxon>Stramenopiles</taxon>
        <taxon>Oomycota</taxon>
        <taxon>Peronosporomycetes</taxon>
        <taxon>Peronosporales</taxon>
        <taxon>Peronosporaceae</taxon>
        <taxon>Phytophthora</taxon>
    </lineage>
</organism>
<feature type="domain" description="Retrotransposon gag" evidence="2">
    <location>
        <begin position="367"/>
        <end position="440"/>
    </location>
</feature>
<dbReference type="EMBL" id="QXFV01004617">
    <property type="protein sequence ID" value="KAE8968676.1"/>
    <property type="molecule type" value="Genomic_DNA"/>
</dbReference>
<dbReference type="Pfam" id="PF03732">
    <property type="entry name" value="Retrotrans_gag"/>
    <property type="match status" value="1"/>
</dbReference>
<evidence type="ECO:0000313" key="4">
    <source>
        <dbReference type="Proteomes" id="UP000429607"/>
    </source>
</evidence>
<dbReference type="Proteomes" id="UP000429607">
    <property type="component" value="Unassembled WGS sequence"/>
</dbReference>
<reference evidence="3 4" key="1">
    <citation type="submission" date="2018-09" db="EMBL/GenBank/DDBJ databases">
        <title>Genomic investigation of the strawberry pathogen Phytophthora fragariae indicates pathogenicity is determined by transcriptional variation in three key races.</title>
        <authorList>
            <person name="Adams T.M."/>
            <person name="Armitage A.D."/>
            <person name="Sobczyk M.K."/>
            <person name="Bates H.J."/>
            <person name="Dunwell J.M."/>
            <person name="Nellist C.F."/>
            <person name="Harrison R.J."/>
        </authorList>
    </citation>
    <scope>NUCLEOTIDE SEQUENCE [LARGE SCALE GENOMIC DNA]</scope>
    <source>
        <strain evidence="3 4">SCRP249</strain>
    </source>
</reference>
<feature type="compositionally biased region" description="Acidic residues" evidence="1">
    <location>
        <begin position="278"/>
        <end position="289"/>
    </location>
</feature>
<feature type="region of interest" description="Disordered" evidence="1">
    <location>
        <begin position="488"/>
        <end position="514"/>
    </location>
</feature>
<evidence type="ECO:0000259" key="2">
    <source>
        <dbReference type="Pfam" id="PF03732"/>
    </source>
</evidence>
<protein>
    <recommendedName>
        <fullName evidence="2">Retrotransposon gag domain-containing protein</fullName>
    </recommendedName>
</protein>
<feature type="compositionally biased region" description="Polar residues" evidence="1">
    <location>
        <begin position="55"/>
        <end position="68"/>
    </location>
</feature>
<dbReference type="PANTHER" id="PTHR33223:SF6">
    <property type="entry name" value="CCHC-TYPE DOMAIN-CONTAINING PROTEIN"/>
    <property type="match status" value="1"/>
</dbReference>
<name>A0A6A3HF47_9STRA</name>
<accession>A0A6A3HF47</accession>
<feature type="compositionally biased region" description="Basic and acidic residues" evidence="1">
    <location>
        <begin position="493"/>
        <end position="503"/>
    </location>
</feature>
<gene>
    <name evidence="3" type="ORF">PR001_g27718</name>
</gene>
<dbReference type="AlphaFoldDB" id="A0A6A3HF47"/>
<evidence type="ECO:0000313" key="3">
    <source>
        <dbReference type="EMBL" id="KAE8968676.1"/>
    </source>
</evidence>
<feature type="compositionally biased region" description="Acidic residues" evidence="1">
    <location>
        <begin position="27"/>
        <end position="49"/>
    </location>
</feature>
<dbReference type="InterPro" id="IPR005162">
    <property type="entry name" value="Retrotrans_gag_dom"/>
</dbReference>